<dbReference type="OrthoDB" id="1550679at2"/>
<dbReference type="CDD" id="cd02575">
    <property type="entry name" value="PseudoU_synth_EcTruD"/>
    <property type="match status" value="1"/>
</dbReference>
<dbReference type="GO" id="GO:0003723">
    <property type="term" value="F:RNA binding"/>
    <property type="evidence" value="ECO:0007669"/>
    <property type="project" value="InterPro"/>
</dbReference>
<dbReference type="AlphaFoldDB" id="W1N3I2"/>
<dbReference type="GO" id="GO:0005829">
    <property type="term" value="C:cytosol"/>
    <property type="evidence" value="ECO:0007669"/>
    <property type="project" value="TreeGrafter"/>
</dbReference>
<dbReference type="STRING" id="1178482.AR456_04560"/>
<comment type="catalytic activity">
    <reaction evidence="4">
        <text>uridine(13) in tRNA = pseudouridine(13) in tRNA</text>
        <dbReference type="Rhea" id="RHEA:42540"/>
        <dbReference type="Rhea" id="RHEA-COMP:10105"/>
        <dbReference type="Rhea" id="RHEA-COMP:10106"/>
        <dbReference type="ChEBI" id="CHEBI:65314"/>
        <dbReference type="ChEBI" id="CHEBI:65315"/>
        <dbReference type="EC" id="5.4.99.27"/>
    </reaction>
</comment>
<keyword evidence="3 4" id="KW-0413">Isomerase</keyword>
<dbReference type="PROSITE" id="PS50984">
    <property type="entry name" value="TRUD"/>
    <property type="match status" value="1"/>
</dbReference>
<dbReference type="InterPro" id="IPR050170">
    <property type="entry name" value="TruD_pseudoU_synthase"/>
</dbReference>
<evidence type="ECO:0000256" key="1">
    <source>
        <dbReference type="ARBA" id="ARBA00007953"/>
    </source>
</evidence>
<evidence type="ECO:0000256" key="4">
    <source>
        <dbReference type="HAMAP-Rule" id="MF_01082"/>
    </source>
</evidence>
<comment type="similarity">
    <text evidence="1 4">Belongs to the pseudouridine synthase TruD family.</text>
</comment>
<dbReference type="InterPro" id="IPR020119">
    <property type="entry name" value="PsdUridine_synth_TruD_CS"/>
</dbReference>
<dbReference type="Proteomes" id="UP000019113">
    <property type="component" value="Unassembled WGS sequence"/>
</dbReference>
<dbReference type="InterPro" id="IPR043165">
    <property type="entry name" value="TruD_insert_sf"/>
</dbReference>
<dbReference type="eggNOG" id="COG0585">
    <property type="taxonomic scope" value="Bacteria"/>
</dbReference>
<gene>
    <name evidence="4" type="primary">truD</name>
    <name evidence="6" type="ORF">BJB45_03075</name>
</gene>
<feature type="domain" description="TRUD" evidence="5">
    <location>
        <begin position="165"/>
        <end position="311"/>
    </location>
</feature>
<dbReference type="Gene3D" id="3.30.2340.10">
    <property type="entry name" value="TruD, insertion domain"/>
    <property type="match status" value="1"/>
</dbReference>
<evidence type="ECO:0000256" key="2">
    <source>
        <dbReference type="ARBA" id="ARBA00022694"/>
    </source>
</evidence>
<dbReference type="InterPro" id="IPR001656">
    <property type="entry name" value="PsdUridine_synth_TruD"/>
</dbReference>
<dbReference type="Gene3D" id="3.30.2350.20">
    <property type="entry name" value="TruD, catalytic domain"/>
    <property type="match status" value="1"/>
</dbReference>
<reference evidence="6 7" key="1">
    <citation type="submission" date="2013-08" db="EMBL/GenBank/DDBJ databases">
        <title>draft genome of Halomonas huanghegensis, strain BJGMM-B45T.</title>
        <authorList>
            <person name="Miao C."/>
            <person name="Wan Y."/>
            <person name="Jin W."/>
        </authorList>
    </citation>
    <scope>NUCLEOTIDE SEQUENCE [LARGE SCALE GENOMIC DNA]</scope>
    <source>
        <strain evidence="6 7">BJGMM-B45</strain>
    </source>
</reference>
<keyword evidence="7" id="KW-1185">Reference proteome</keyword>
<dbReference type="EC" id="5.4.99.27" evidence="4"/>
<evidence type="ECO:0000259" key="5">
    <source>
        <dbReference type="PROSITE" id="PS50984"/>
    </source>
</evidence>
<dbReference type="EMBL" id="AVBC01000039">
    <property type="protein sequence ID" value="ERL50122.1"/>
    <property type="molecule type" value="Genomic_DNA"/>
</dbReference>
<accession>W1N3I2</accession>
<dbReference type="InterPro" id="IPR042214">
    <property type="entry name" value="TruD_catalytic"/>
</dbReference>
<evidence type="ECO:0000313" key="6">
    <source>
        <dbReference type="EMBL" id="ERL50122.1"/>
    </source>
</evidence>
<organism evidence="6 7">
    <name type="scientific">Halomonas huangheensis</name>
    <dbReference type="NCBI Taxonomy" id="1178482"/>
    <lineage>
        <taxon>Bacteria</taxon>
        <taxon>Pseudomonadati</taxon>
        <taxon>Pseudomonadota</taxon>
        <taxon>Gammaproteobacteria</taxon>
        <taxon>Oceanospirillales</taxon>
        <taxon>Halomonadaceae</taxon>
        <taxon>Halomonas</taxon>
    </lineage>
</organism>
<dbReference type="InterPro" id="IPR011760">
    <property type="entry name" value="PsdUridine_synth_TruD_insert"/>
</dbReference>
<name>W1N3I2_9GAMM</name>
<evidence type="ECO:0000256" key="3">
    <source>
        <dbReference type="ARBA" id="ARBA00023235"/>
    </source>
</evidence>
<dbReference type="PANTHER" id="PTHR47811:SF1">
    <property type="entry name" value="TRNA PSEUDOURIDINE SYNTHASE D"/>
    <property type="match status" value="1"/>
</dbReference>
<dbReference type="PATRIC" id="fig|1178482.3.peg.3218"/>
<sequence length="370" mass="41302">MRDDIHWPPEWPRALDARFGIPVAGGYRACAEDFVVEECLDFAPEGQGEHLWLWVEKRNAATSDVARQLALQCEVGSRDIGYAGMKDRVAVTRQWFSVHLPGREAPEDLVEGLTERGFKVLNMTRHPRKLKRGVHRGNRFTLRLNGAVTQDESLEQRWQAIVAEGVPNYFGPQRFGSDGRNLFRARDLLARGWRKRDDREGMLLSAARSFLFNAQLAERLVAGQWRTVLNGDVMMLDGTQSMFAVEAQDSELQQRLISGDIHPTAVLWGQGGSRAMGDAEQLEQKALACWPGLCNGLERAAVKASRRALRVRPSEGLLQRDADGVTLEFTLPSGAFATAVLRELMSHPTLDFDTLPDARAAEQGMNGEPQ</sequence>
<comment type="caution">
    <text evidence="6">The sequence shown here is derived from an EMBL/GenBank/DDBJ whole genome shotgun (WGS) entry which is preliminary data.</text>
</comment>
<dbReference type="InterPro" id="IPR020103">
    <property type="entry name" value="PsdUridine_synth_cat_dom_sf"/>
</dbReference>
<dbReference type="HAMAP" id="MF_01082">
    <property type="entry name" value="TruD"/>
    <property type="match status" value="1"/>
</dbReference>
<evidence type="ECO:0000313" key="7">
    <source>
        <dbReference type="Proteomes" id="UP000019113"/>
    </source>
</evidence>
<dbReference type="GO" id="GO:0031119">
    <property type="term" value="P:tRNA pseudouridine synthesis"/>
    <property type="evidence" value="ECO:0007669"/>
    <property type="project" value="UniProtKB-UniRule"/>
</dbReference>
<dbReference type="KEGG" id="hhu:AR456_04560"/>
<proteinExistence type="inferred from homology"/>
<comment type="function">
    <text evidence="4">Responsible for synthesis of pseudouridine from uracil-13 in transfer RNAs.</text>
</comment>
<dbReference type="PROSITE" id="PS01268">
    <property type="entry name" value="UPF0024"/>
    <property type="match status" value="1"/>
</dbReference>
<feature type="active site" description="Nucleophile" evidence="4">
    <location>
        <position position="87"/>
    </location>
</feature>
<dbReference type="SUPFAM" id="SSF55120">
    <property type="entry name" value="Pseudouridine synthase"/>
    <property type="match status" value="1"/>
</dbReference>
<protein>
    <recommendedName>
        <fullName evidence="4">tRNA pseudouridine synthase D</fullName>
        <ecNumber evidence="4">5.4.99.27</ecNumber>
    </recommendedName>
    <alternativeName>
        <fullName evidence="4">tRNA pseudouridine(13) synthase</fullName>
    </alternativeName>
    <alternativeName>
        <fullName evidence="4">tRNA pseudouridylate synthase D</fullName>
    </alternativeName>
    <alternativeName>
        <fullName evidence="4">tRNA-uridine isomerase D</fullName>
    </alternativeName>
</protein>
<keyword evidence="2 4" id="KW-0819">tRNA processing</keyword>
<dbReference type="Pfam" id="PF01142">
    <property type="entry name" value="TruD"/>
    <property type="match status" value="2"/>
</dbReference>
<dbReference type="GO" id="GO:0160150">
    <property type="term" value="F:tRNA pseudouridine(13) synthase activity"/>
    <property type="evidence" value="ECO:0007669"/>
    <property type="project" value="UniProtKB-EC"/>
</dbReference>
<dbReference type="PANTHER" id="PTHR47811">
    <property type="entry name" value="TRNA PSEUDOURIDINE SYNTHASE D"/>
    <property type="match status" value="1"/>
</dbReference>